<proteinExistence type="predicted"/>
<dbReference type="SUPFAM" id="SSF53098">
    <property type="entry name" value="Ribonuclease H-like"/>
    <property type="match status" value="1"/>
</dbReference>
<dbReference type="Gene3D" id="3.30.420.10">
    <property type="entry name" value="Ribonuclease H-like superfamily/Ribonuclease H"/>
    <property type="match status" value="1"/>
</dbReference>
<evidence type="ECO:0000259" key="1">
    <source>
        <dbReference type="PROSITE" id="PS50994"/>
    </source>
</evidence>
<dbReference type="EMBL" id="MFAU01000022">
    <property type="protein sequence ID" value="OGD84425.1"/>
    <property type="molecule type" value="Genomic_DNA"/>
</dbReference>
<feature type="domain" description="Integrase catalytic" evidence="1">
    <location>
        <begin position="157"/>
        <end position="337"/>
    </location>
</feature>
<dbReference type="Proteomes" id="UP000179252">
    <property type="component" value="Unassembled WGS sequence"/>
</dbReference>
<name>A0A1F5FXV9_9BACT</name>
<dbReference type="InterPro" id="IPR012337">
    <property type="entry name" value="RNaseH-like_sf"/>
</dbReference>
<comment type="caution">
    <text evidence="2">The sequence shown here is derived from an EMBL/GenBank/DDBJ whole genome shotgun (WGS) entry which is preliminary data.</text>
</comment>
<evidence type="ECO:0000313" key="2">
    <source>
        <dbReference type="EMBL" id="OGD84425.1"/>
    </source>
</evidence>
<dbReference type="InterPro" id="IPR036397">
    <property type="entry name" value="RNaseH_sf"/>
</dbReference>
<organism evidence="2 3">
    <name type="scientific">Candidatus Curtissbacteria bacterium RBG_13_40_7</name>
    <dbReference type="NCBI Taxonomy" id="1797706"/>
    <lineage>
        <taxon>Bacteria</taxon>
        <taxon>Candidatus Curtissiibacteriota</taxon>
    </lineage>
</organism>
<evidence type="ECO:0000313" key="3">
    <source>
        <dbReference type="Proteomes" id="UP000179252"/>
    </source>
</evidence>
<accession>A0A1F5FXV9</accession>
<protein>
    <recommendedName>
        <fullName evidence="1">Integrase catalytic domain-containing protein</fullName>
    </recommendedName>
</protein>
<dbReference type="AlphaFoldDB" id="A0A1F5FXV9"/>
<dbReference type="GO" id="GO:0015074">
    <property type="term" value="P:DNA integration"/>
    <property type="evidence" value="ECO:0007669"/>
    <property type="project" value="InterPro"/>
</dbReference>
<dbReference type="InterPro" id="IPR001584">
    <property type="entry name" value="Integrase_cat-core"/>
</dbReference>
<reference evidence="2 3" key="1">
    <citation type="journal article" date="2016" name="Nat. Commun.">
        <title>Thousands of microbial genomes shed light on interconnected biogeochemical processes in an aquifer system.</title>
        <authorList>
            <person name="Anantharaman K."/>
            <person name="Brown C.T."/>
            <person name="Hug L.A."/>
            <person name="Sharon I."/>
            <person name="Castelle C.J."/>
            <person name="Probst A.J."/>
            <person name="Thomas B.C."/>
            <person name="Singh A."/>
            <person name="Wilkins M.J."/>
            <person name="Karaoz U."/>
            <person name="Brodie E.L."/>
            <person name="Williams K.H."/>
            <person name="Hubbard S.S."/>
            <person name="Banfield J.F."/>
        </authorList>
    </citation>
    <scope>NUCLEOTIDE SEQUENCE [LARGE SCALE GENOMIC DNA]</scope>
</reference>
<dbReference type="GO" id="GO:0003676">
    <property type="term" value="F:nucleic acid binding"/>
    <property type="evidence" value="ECO:0007669"/>
    <property type="project" value="InterPro"/>
</dbReference>
<gene>
    <name evidence="2" type="ORF">A2165_00665</name>
</gene>
<sequence length="384" mass="44415">MSKTIRDRYQKSTKNEKIVILNEFVKTTGYNRSYARRILGCRSKGINGRRKKKTIVRQRIYDASVFYAVRKLWIAADGICGKRLRPFVPEILQVLERHDEIKLGKTVRQKVLAVSAATIDRILGHVKRQYRLKGRSTTKPGSLLKQSIAVRTFADWDDNRPGFFEVDLVAFCGELVKGDFVNGLNLTDVATGWVGLDAVMGKAASRVNPAIDDVRKRLPFIMLGLDSDNGSEFINGLLKRYCEEHEITFTRSRPYKKNDNCYVEQKNYTVMRRFLGYARFDTQEQLNLVRRILALVEVYVNFFQPIMKLVEKQRVGAKVKKHYDVAKTPYQRLLSSGILTEQKKQQLQTYYETLNPMMIKRQINTLTLKLEKTLRYKIPGAKIT</sequence>
<dbReference type="PROSITE" id="PS50994">
    <property type="entry name" value="INTEGRASE"/>
    <property type="match status" value="1"/>
</dbReference>